<dbReference type="EMBL" id="BAABAB010000036">
    <property type="protein sequence ID" value="GAA3634935.1"/>
    <property type="molecule type" value="Genomic_DNA"/>
</dbReference>
<sequence length="80" mass="8083">MSDNKKGGVAEDLYVAAYSDPSTAEEASNALKGLAADDVIKVGALALVNRDGDGKLHVKDTTNEPGIGAVIGASVAPWSV</sequence>
<evidence type="ECO:0000313" key="2">
    <source>
        <dbReference type="Proteomes" id="UP001501490"/>
    </source>
</evidence>
<gene>
    <name evidence="1" type="ORF">GCM10022236_41910</name>
</gene>
<accession>A0ABP7ALN3</accession>
<comment type="caution">
    <text evidence="1">The sequence shown here is derived from an EMBL/GenBank/DDBJ whole genome shotgun (WGS) entry which is preliminary data.</text>
</comment>
<evidence type="ECO:0000313" key="1">
    <source>
        <dbReference type="EMBL" id="GAA3634935.1"/>
    </source>
</evidence>
<dbReference type="Proteomes" id="UP001501490">
    <property type="component" value="Unassembled WGS sequence"/>
</dbReference>
<name>A0ABP7ALN3_9ACTN</name>
<dbReference type="RefSeq" id="WP_344808250.1">
    <property type="nucleotide sequence ID" value="NZ_BAABAB010000036.1"/>
</dbReference>
<reference evidence="2" key="1">
    <citation type="journal article" date="2019" name="Int. J. Syst. Evol. Microbiol.">
        <title>The Global Catalogue of Microorganisms (GCM) 10K type strain sequencing project: providing services to taxonomists for standard genome sequencing and annotation.</title>
        <authorList>
            <consortium name="The Broad Institute Genomics Platform"/>
            <consortium name="The Broad Institute Genome Sequencing Center for Infectious Disease"/>
            <person name="Wu L."/>
            <person name="Ma J."/>
        </authorList>
    </citation>
    <scope>NUCLEOTIDE SEQUENCE [LARGE SCALE GENOMIC DNA]</scope>
    <source>
        <strain evidence="2">JCM 16929</strain>
    </source>
</reference>
<proteinExistence type="predicted"/>
<keyword evidence="2" id="KW-1185">Reference proteome</keyword>
<protein>
    <submittedName>
        <fullName evidence="1">Uncharacterized protein</fullName>
    </submittedName>
</protein>
<organism evidence="1 2">
    <name type="scientific">Microlunatus ginsengisoli</name>
    <dbReference type="NCBI Taxonomy" id="363863"/>
    <lineage>
        <taxon>Bacteria</taxon>
        <taxon>Bacillati</taxon>
        <taxon>Actinomycetota</taxon>
        <taxon>Actinomycetes</taxon>
        <taxon>Propionibacteriales</taxon>
        <taxon>Propionibacteriaceae</taxon>
        <taxon>Microlunatus</taxon>
    </lineage>
</organism>